<dbReference type="SMART" id="SM00342">
    <property type="entry name" value="HTH_ARAC"/>
    <property type="match status" value="1"/>
</dbReference>
<dbReference type="InterPro" id="IPR050204">
    <property type="entry name" value="AraC_XylS_family_regulators"/>
</dbReference>
<dbReference type="Gene3D" id="1.10.10.60">
    <property type="entry name" value="Homeodomain-like"/>
    <property type="match status" value="1"/>
</dbReference>
<proteinExistence type="predicted"/>
<gene>
    <name evidence="6" type="ORF">GQA70_15095</name>
</gene>
<evidence type="ECO:0000256" key="1">
    <source>
        <dbReference type="ARBA" id="ARBA00023015"/>
    </source>
</evidence>
<sequence>MPEAMLAWGRHSQCAAERTPELAAGGSDNVMIHFMRRGAFQMHQTGGPDVICESGHVYIDPNEVAGTSRFLAEGTEAFYISLPRSTVAGLRGINDHLRLRVDATPQWRLLQCYGEALFADMDMLTPEQIALSSRHLQDLAISAFSARDPGPLAETMAARLRLIKEDIASLLHQPDLTPELIAARHGISSRYLRMIFASEATTFRAYVLQQRLHRAHATLWDPAAIMRTISDVAGATGFSDLSWFNQSYRRRYGQSPRETRAEAMTARLTPSPD</sequence>
<feature type="region of interest" description="Disordered" evidence="4">
    <location>
        <begin position="254"/>
        <end position="273"/>
    </location>
</feature>
<dbReference type="SUPFAM" id="SSF46689">
    <property type="entry name" value="Homeodomain-like"/>
    <property type="match status" value="1"/>
</dbReference>
<accession>A0ABX7FAE1</accession>
<dbReference type="EMBL" id="CP047166">
    <property type="protein sequence ID" value="QRF67518.1"/>
    <property type="molecule type" value="Genomic_DNA"/>
</dbReference>
<dbReference type="InterPro" id="IPR018060">
    <property type="entry name" value="HTH_AraC"/>
</dbReference>
<dbReference type="PANTHER" id="PTHR46796">
    <property type="entry name" value="HTH-TYPE TRANSCRIPTIONAL ACTIVATOR RHAS-RELATED"/>
    <property type="match status" value="1"/>
</dbReference>
<evidence type="ECO:0000259" key="5">
    <source>
        <dbReference type="PROSITE" id="PS01124"/>
    </source>
</evidence>
<evidence type="ECO:0000313" key="7">
    <source>
        <dbReference type="Proteomes" id="UP000596387"/>
    </source>
</evidence>
<dbReference type="Pfam" id="PF12833">
    <property type="entry name" value="HTH_18"/>
    <property type="match status" value="1"/>
</dbReference>
<reference evidence="6 7" key="1">
    <citation type="submission" date="2019-12" db="EMBL/GenBank/DDBJ databases">
        <title>Complete Genome Sequence of a Quorum-Sensing Bacterium,Rhodobacteraceae bacterium C31, Isolated from a marine microalgae symbiotic bacteria.</title>
        <authorList>
            <person name="Zhang Y."/>
        </authorList>
    </citation>
    <scope>NUCLEOTIDE SEQUENCE [LARGE SCALE GENOMIC DNA]</scope>
    <source>
        <strain evidence="6 7">C31</strain>
    </source>
</reference>
<keyword evidence="3" id="KW-0804">Transcription</keyword>
<dbReference type="InterPro" id="IPR020449">
    <property type="entry name" value="Tscrpt_reg_AraC-type_HTH"/>
</dbReference>
<dbReference type="Proteomes" id="UP000596387">
    <property type="component" value="Chromosome"/>
</dbReference>
<evidence type="ECO:0000256" key="3">
    <source>
        <dbReference type="ARBA" id="ARBA00023163"/>
    </source>
</evidence>
<protein>
    <submittedName>
        <fullName evidence="6">Helix-turn-helix domain-containing protein</fullName>
    </submittedName>
</protein>
<feature type="domain" description="HTH araC/xylS-type" evidence="5">
    <location>
        <begin position="161"/>
        <end position="262"/>
    </location>
</feature>
<evidence type="ECO:0000256" key="4">
    <source>
        <dbReference type="SAM" id="MobiDB-lite"/>
    </source>
</evidence>
<evidence type="ECO:0000313" key="6">
    <source>
        <dbReference type="EMBL" id="QRF67518.1"/>
    </source>
</evidence>
<dbReference type="PRINTS" id="PR00032">
    <property type="entry name" value="HTHARAC"/>
</dbReference>
<keyword evidence="7" id="KW-1185">Reference proteome</keyword>
<dbReference type="PANTHER" id="PTHR46796:SF6">
    <property type="entry name" value="ARAC SUBFAMILY"/>
    <property type="match status" value="1"/>
</dbReference>
<organism evidence="6 7">
    <name type="scientific">Ponticoccus alexandrii</name>
    <dbReference type="NCBI Taxonomy" id="1943633"/>
    <lineage>
        <taxon>Bacteria</taxon>
        <taxon>Pseudomonadati</taxon>
        <taxon>Pseudomonadota</taxon>
        <taxon>Alphaproteobacteria</taxon>
        <taxon>Rhodobacterales</taxon>
        <taxon>Roseobacteraceae</taxon>
        <taxon>Ponticoccus</taxon>
    </lineage>
</organism>
<dbReference type="InterPro" id="IPR009057">
    <property type="entry name" value="Homeodomain-like_sf"/>
</dbReference>
<evidence type="ECO:0000256" key="2">
    <source>
        <dbReference type="ARBA" id="ARBA00023125"/>
    </source>
</evidence>
<name>A0ABX7FAE1_9RHOB</name>
<keyword evidence="1" id="KW-0805">Transcription regulation</keyword>
<dbReference type="PROSITE" id="PS01124">
    <property type="entry name" value="HTH_ARAC_FAMILY_2"/>
    <property type="match status" value="1"/>
</dbReference>
<keyword evidence="2" id="KW-0238">DNA-binding</keyword>